<evidence type="ECO:0000313" key="2">
    <source>
        <dbReference type="EMBL" id="RXG83854.1"/>
    </source>
</evidence>
<dbReference type="EMBL" id="RKMK01000091">
    <property type="protein sequence ID" value="RXG83854.1"/>
    <property type="molecule type" value="Genomic_DNA"/>
</dbReference>
<dbReference type="Gene3D" id="3.30.1540.10">
    <property type="entry name" value="formyl-coa transferase, domain 3"/>
    <property type="match status" value="1"/>
</dbReference>
<dbReference type="Pfam" id="PF02515">
    <property type="entry name" value="CoA_transf_3"/>
    <property type="match status" value="1"/>
</dbReference>
<reference evidence="2 3" key="1">
    <citation type="submission" date="2018-11" db="EMBL/GenBank/DDBJ databases">
        <title>Bradyrhizobium sp. nov., isolated from effective nodules of peanut in China.</title>
        <authorList>
            <person name="Li Y."/>
        </authorList>
    </citation>
    <scope>NUCLEOTIDE SEQUENCE [LARGE SCALE GENOMIC DNA]</scope>
    <source>
        <strain evidence="2 3">CCBAU 51770</strain>
    </source>
</reference>
<dbReference type="Proteomes" id="UP000290174">
    <property type="component" value="Unassembled WGS sequence"/>
</dbReference>
<gene>
    <name evidence="2" type="ORF">EAS61_40760</name>
</gene>
<name>A0A4Q0Q479_9BRAD</name>
<sequence>MTGCLTGLRVLDLSRVLAGPWAGQIFADLGAEVIKVERPDVGDDTRGWGPPFLVDQEGRETSEAAYFLSCNRGKKSITIDIRNPDGQDLVRKLAAKSDFLLENYKVGGLAKYGLSYQHLRKLNPGLIYCSITGFGQDGPYKDRAGYDFMIQAMGGLMSVTGLPDGMAGAGPVKVGVAITDLFTGMYATVAMLAALEHRRRTGEGQWIDLSLLDVQVATLANQALNYLTSGDVPRRLGNAHPNIAPYEAFPTSDGYMILAVGNDDQFSRFCSAAGRPDLSKDPRFATNSGRVENRRALIPQVAAVLAQHPTNHWLEMLEIARVPCGPINALDRVFKDPQVKHRRMCVSASHAAAGKVGLVASPIKFSNTPVADPKAPPLLGEHTDEILADLLGISRDRIEVLRTQGSI</sequence>
<dbReference type="InterPro" id="IPR050483">
    <property type="entry name" value="CoA-transferase_III_domain"/>
</dbReference>
<dbReference type="SUPFAM" id="SSF89796">
    <property type="entry name" value="CoA-transferase family III (CaiB/BaiF)"/>
    <property type="match status" value="1"/>
</dbReference>
<dbReference type="PANTHER" id="PTHR48207:SF3">
    <property type="entry name" value="SUCCINATE--HYDROXYMETHYLGLUTARATE COA-TRANSFERASE"/>
    <property type="match status" value="1"/>
</dbReference>
<dbReference type="RefSeq" id="WP_128957335.1">
    <property type="nucleotide sequence ID" value="NZ_RKMK01000091.1"/>
</dbReference>
<organism evidence="2 3">
    <name type="scientific">Bradyrhizobium zhanjiangense</name>
    <dbReference type="NCBI Taxonomy" id="1325107"/>
    <lineage>
        <taxon>Bacteria</taxon>
        <taxon>Pseudomonadati</taxon>
        <taxon>Pseudomonadota</taxon>
        <taxon>Alphaproteobacteria</taxon>
        <taxon>Hyphomicrobiales</taxon>
        <taxon>Nitrobacteraceae</taxon>
        <taxon>Bradyrhizobium</taxon>
    </lineage>
</organism>
<comment type="caution">
    <text evidence="2">The sequence shown here is derived from an EMBL/GenBank/DDBJ whole genome shotgun (WGS) entry which is preliminary data.</text>
</comment>
<dbReference type="GO" id="GO:0008410">
    <property type="term" value="F:CoA-transferase activity"/>
    <property type="evidence" value="ECO:0007669"/>
    <property type="project" value="TreeGrafter"/>
</dbReference>
<keyword evidence="1 2" id="KW-0808">Transferase</keyword>
<dbReference type="InterPro" id="IPR003673">
    <property type="entry name" value="CoA-Trfase_fam_III"/>
</dbReference>
<proteinExistence type="predicted"/>
<dbReference type="Gene3D" id="3.40.50.10540">
    <property type="entry name" value="Crotonobetainyl-coa:carnitine coa-transferase, domain 1"/>
    <property type="match status" value="1"/>
</dbReference>
<protein>
    <submittedName>
        <fullName evidence="2">CoA transferase</fullName>
    </submittedName>
</protein>
<dbReference type="PANTHER" id="PTHR48207">
    <property type="entry name" value="SUCCINATE--HYDROXYMETHYLGLUTARATE COA-TRANSFERASE"/>
    <property type="match status" value="1"/>
</dbReference>
<evidence type="ECO:0000313" key="3">
    <source>
        <dbReference type="Proteomes" id="UP000290174"/>
    </source>
</evidence>
<accession>A0A4Q0Q479</accession>
<dbReference type="InterPro" id="IPR044855">
    <property type="entry name" value="CoA-Trfase_III_dom3_sf"/>
</dbReference>
<evidence type="ECO:0000256" key="1">
    <source>
        <dbReference type="ARBA" id="ARBA00022679"/>
    </source>
</evidence>
<dbReference type="InterPro" id="IPR023606">
    <property type="entry name" value="CoA-Trfase_III_dom_1_sf"/>
</dbReference>
<dbReference type="AlphaFoldDB" id="A0A4Q0Q479"/>